<gene>
    <name evidence="2" type="ORF">CWE05_04855</name>
</gene>
<accession>A0A2U2RTG8</accession>
<dbReference type="Proteomes" id="UP000245582">
    <property type="component" value="Unassembled WGS sequence"/>
</dbReference>
<feature type="region of interest" description="Disordered" evidence="1">
    <location>
        <begin position="1"/>
        <end position="53"/>
    </location>
</feature>
<evidence type="ECO:0000313" key="2">
    <source>
        <dbReference type="EMBL" id="PWH09158.1"/>
    </source>
</evidence>
<dbReference type="EMBL" id="PHUM01000004">
    <property type="protein sequence ID" value="PWH09158.1"/>
    <property type="molecule type" value="Genomic_DNA"/>
</dbReference>
<name>A0A2U2RTG8_BIFLN</name>
<sequence>MGGLHARGAPGPMALVTPEHWRTRKGKPAGNDGPMPGTMTAVQEPTDGVDAYESGFGIRKGWAGRST</sequence>
<evidence type="ECO:0000313" key="3">
    <source>
        <dbReference type="Proteomes" id="UP000245582"/>
    </source>
</evidence>
<reference evidence="2 3" key="1">
    <citation type="submission" date="2017-11" db="EMBL/GenBank/DDBJ databases">
        <title>Draft genome sequence of Bifidobacterium longum UMA026, isolated from Holstein dairy cow feces.</title>
        <authorList>
            <person name="Albert K."/>
            <person name="Sela D.A."/>
        </authorList>
    </citation>
    <scope>NUCLEOTIDE SEQUENCE [LARGE SCALE GENOMIC DNA]</scope>
    <source>
        <strain evidence="2 3">UMA026</strain>
    </source>
</reference>
<organism evidence="2 3">
    <name type="scientific">Bifidobacterium longum</name>
    <dbReference type="NCBI Taxonomy" id="216816"/>
    <lineage>
        <taxon>Bacteria</taxon>
        <taxon>Bacillati</taxon>
        <taxon>Actinomycetota</taxon>
        <taxon>Actinomycetes</taxon>
        <taxon>Bifidobacteriales</taxon>
        <taxon>Bifidobacteriaceae</taxon>
        <taxon>Bifidobacterium</taxon>
    </lineage>
</organism>
<evidence type="ECO:0000256" key="1">
    <source>
        <dbReference type="SAM" id="MobiDB-lite"/>
    </source>
</evidence>
<dbReference type="AlphaFoldDB" id="A0A2U2RTG8"/>
<proteinExistence type="predicted"/>
<protein>
    <submittedName>
        <fullName evidence="2">Uncharacterized protein</fullName>
    </submittedName>
</protein>
<comment type="caution">
    <text evidence="2">The sequence shown here is derived from an EMBL/GenBank/DDBJ whole genome shotgun (WGS) entry which is preliminary data.</text>
</comment>